<evidence type="ECO:0000313" key="2">
    <source>
        <dbReference type="Proteomes" id="UP000198642"/>
    </source>
</evidence>
<evidence type="ECO:0000313" key="1">
    <source>
        <dbReference type="EMBL" id="SFB16369.1"/>
    </source>
</evidence>
<name>A0A1I0YSK1_9BACI</name>
<sequence>MFGILSLFGQHASFLFTILYQRYNERENRGNVKGVFKFTYMRVY</sequence>
<dbReference type="EMBL" id="FOJW01000008">
    <property type="protein sequence ID" value="SFB16369.1"/>
    <property type="molecule type" value="Genomic_DNA"/>
</dbReference>
<dbReference type="Proteomes" id="UP000198642">
    <property type="component" value="Unassembled WGS sequence"/>
</dbReference>
<protein>
    <submittedName>
        <fullName evidence="1">Uncharacterized protein</fullName>
    </submittedName>
</protein>
<gene>
    <name evidence="1" type="ORF">SAMN04488072_108154</name>
</gene>
<keyword evidence="2" id="KW-1185">Reference proteome</keyword>
<proteinExistence type="predicted"/>
<reference evidence="1 2" key="1">
    <citation type="submission" date="2016-10" db="EMBL/GenBank/DDBJ databases">
        <authorList>
            <person name="de Groot N.N."/>
        </authorList>
    </citation>
    <scope>NUCLEOTIDE SEQUENCE [LARGE SCALE GENOMIC DNA]</scope>
    <source>
        <strain evidence="1 2">CGMCC 1.3702</strain>
    </source>
</reference>
<dbReference type="AlphaFoldDB" id="A0A1I0YSK1"/>
<dbReference type="STRING" id="237679.SAMN04488072_108154"/>
<organism evidence="1 2">
    <name type="scientific">Lentibacillus halodurans</name>
    <dbReference type="NCBI Taxonomy" id="237679"/>
    <lineage>
        <taxon>Bacteria</taxon>
        <taxon>Bacillati</taxon>
        <taxon>Bacillota</taxon>
        <taxon>Bacilli</taxon>
        <taxon>Bacillales</taxon>
        <taxon>Bacillaceae</taxon>
        <taxon>Lentibacillus</taxon>
    </lineage>
</organism>
<accession>A0A1I0YSK1</accession>